<gene>
    <name evidence="2" type="ORF">K503DRAFT_441160</name>
</gene>
<feature type="compositionally biased region" description="Basic and acidic residues" evidence="1">
    <location>
        <begin position="91"/>
        <end position="117"/>
    </location>
</feature>
<protein>
    <submittedName>
        <fullName evidence="2">Uncharacterized protein</fullName>
    </submittedName>
</protein>
<organism evidence="2 3">
    <name type="scientific">Rhizopogon vinicolor AM-OR11-026</name>
    <dbReference type="NCBI Taxonomy" id="1314800"/>
    <lineage>
        <taxon>Eukaryota</taxon>
        <taxon>Fungi</taxon>
        <taxon>Dikarya</taxon>
        <taxon>Basidiomycota</taxon>
        <taxon>Agaricomycotina</taxon>
        <taxon>Agaricomycetes</taxon>
        <taxon>Agaricomycetidae</taxon>
        <taxon>Boletales</taxon>
        <taxon>Suillineae</taxon>
        <taxon>Rhizopogonaceae</taxon>
        <taxon>Rhizopogon</taxon>
    </lineage>
</organism>
<evidence type="ECO:0000313" key="3">
    <source>
        <dbReference type="Proteomes" id="UP000092154"/>
    </source>
</evidence>
<feature type="compositionally biased region" description="Basic and acidic residues" evidence="1">
    <location>
        <begin position="49"/>
        <end position="62"/>
    </location>
</feature>
<name>A0A1B7MPG0_9AGAM</name>
<dbReference type="InParanoid" id="A0A1B7MPG0"/>
<sequence>MICGPRGVVNSRAHHDSGGDRLYMAQSMLTAAEVSIQGFNHQIKVGCQRGREGRQREGRAGKDAQNCTEPPRRSARHHGLQAEISITDPLQLERRLKRARSDERPSRSTDLGDDKPNQHPLGLETSEDGIER</sequence>
<dbReference type="EMBL" id="KV448610">
    <property type="protein sequence ID" value="OAX34451.1"/>
    <property type="molecule type" value="Genomic_DNA"/>
</dbReference>
<dbReference type="Proteomes" id="UP000092154">
    <property type="component" value="Unassembled WGS sequence"/>
</dbReference>
<dbReference type="AlphaFoldDB" id="A0A1B7MPG0"/>
<evidence type="ECO:0000256" key="1">
    <source>
        <dbReference type="SAM" id="MobiDB-lite"/>
    </source>
</evidence>
<accession>A0A1B7MPG0</accession>
<reference evidence="2 3" key="1">
    <citation type="submission" date="2016-06" db="EMBL/GenBank/DDBJ databases">
        <title>Comparative genomics of the ectomycorrhizal sister species Rhizopogon vinicolor and Rhizopogon vesiculosus (Basidiomycota: Boletales) reveals a divergence of the mating type B locus.</title>
        <authorList>
            <consortium name="DOE Joint Genome Institute"/>
            <person name="Mujic A.B."/>
            <person name="Kuo A."/>
            <person name="Tritt A."/>
            <person name="Lipzen A."/>
            <person name="Chen C."/>
            <person name="Johnson J."/>
            <person name="Sharma A."/>
            <person name="Barry K."/>
            <person name="Grigoriev I.V."/>
            <person name="Spatafora J.W."/>
        </authorList>
    </citation>
    <scope>NUCLEOTIDE SEQUENCE [LARGE SCALE GENOMIC DNA]</scope>
    <source>
        <strain evidence="2 3">AM-OR11-026</strain>
    </source>
</reference>
<dbReference type="STRING" id="1314800.A0A1B7MPG0"/>
<evidence type="ECO:0000313" key="2">
    <source>
        <dbReference type="EMBL" id="OAX34451.1"/>
    </source>
</evidence>
<feature type="region of interest" description="Disordered" evidence="1">
    <location>
        <begin position="47"/>
        <end position="132"/>
    </location>
</feature>
<proteinExistence type="predicted"/>
<keyword evidence="3" id="KW-1185">Reference proteome</keyword>